<organism evidence="3">
    <name type="scientific">Acerihabitans sp. KWT182</name>
    <dbReference type="NCBI Taxonomy" id="3157919"/>
    <lineage>
        <taxon>Bacteria</taxon>
        <taxon>Pseudomonadati</taxon>
        <taxon>Pseudomonadota</taxon>
        <taxon>Gammaproteobacteria</taxon>
        <taxon>Enterobacterales</taxon>
        <taxon>Pectobacteriaceae</taxon>
        <taxon>Acerihabitans</taxon>
    </lineage>
</organism>
<evidence type="ECO:0000313" key="3">
    <source>
        <dbReference type="EMBL" id="XBS70367.1"/>
    </source>
</evidence>
<sequence>MHPEMKMIKCTIVRGGTSKGVFIMKNDLPSDPDKRDAVIRAIYGSPDIRQIDGLGGADVLTSKLAIISQSTRKDADVDYTFAQVGIDTELVNYNGSCGNIASAVGAFAIDEGIVAAKDPLTMVRVHLTNSDTVLTQEVPVLDGKARVIGDYSIDGCPGTGARITLDWAAVVAQKPDCILPTKNVIDSVTVDGKNYNVTITGIGNFVIFIHASSLNMSGIESPSDIAGNNKLMILLERIRGEISVRLGMVDSPEEAARVTPYQPFVAIIAEPESYSTLNGTEVRGQDIDLTSRLVFMQKVHKTYPISAATGIGAAARIPGTIVWDILKKEIKMICVS</sequence>
<accession>A0AAU7QBT7</accession>
<gene>
    <name evidence="3" type="ORF">ABK905_03685</name>
</gene>
<comment type="similarity">
    <text evidence="1">Belongs to the PrpF family.</text>
</comment>
<evidence type="ECO:0000256" key="1">
    <source>
        <dbReference type="ARBA" id="ARBA00007673"/>
    </source>
</evidence>
<dbReference type="InterPro" id="IPR007400">
    <property type="entry name" value="PrpF-like"/>
</dbReference>
<dbReference type="EMBL" id="CP157947">
    <property type="protein sequence ID" value="XBS70367.1"/>
    <property type="molecule type" value="Genomic_DNA"/>
</dbReference>
<dbReference type="PANTHER" id="PTHR43709:SF2">
    <property type="entry name" value="DUF453 DOMAIN PROTEIN (AFU_ORTHOLOGUE AFUA_6G00360)"/>
    <property type="match status" value="1"/>
</dbReference>
<keyword evidence="2" id="KW-0413">Isomerase</keyword>
<dbReference type="Pfam" id="PF04303">
    <property type="entry name" value="PrpF"/>
    <property type="match status" value="1"/>
</dbReference>
<proteinExistence type="inferred from homology"/>
<dbReference type="SUPFAM" id="SSF54506">
    <property type="entry name" value="Diaminopimelate epimerase-like"/>
    <property type="match status" value="2"/>
</dbReference>
<evidence type="ECO:0000256" key="2">
    <source>
        <dbReference type="ARBA" id="ARBA00023235"/>
    </source>
</evidence>
<dbReference type="PANTHER" id="PTHR43709">
    <property type="entry name" value="ACONITATE ISOMERASE-RELATED"/>
    <property type="match status" value="1"/>
</dbReference>
<protein>
    <submittedName>
        <fullName evidence="3">PrpF domain-containing protein</fullName>
    </submittedName>
</protein>
<dbReference type="AlphaFoldDB" id="A0AAU7QBT7"/>
<reference evidence="3" key="1">
    <citation type="submission" date="2024-06" db="EMBL/GenBank/DDBJ databases">
        <authorList>
            <person name="Coelho C."/>
            <person name="Bento M."/>
            <person name="Garcia E."/>
            <person name="Camelo A."/>
            <person name="Brandao I."/>
            <person name="Espirito Santo C."/>
            <person name="Trovao J."/>
            <person name="Verissimo A."/>
            <person name="Costa J."/>
            <person name="Tiago I."/>
        </authorList>
    </citation>
    <scope>NUCLEOTIDE SEQUENCE</scope>
    <source>
        <strain evidence="3">KWT182</strain>
    </source>
</reference>
<name>A0AAU7QBT7_9GAMM</name>
<dbReference type="Gene3D" id="3.10.310.10">
    <property type="entry name" value="Diaminopimelate Epimerase, Chain A, domain 1"/>
    <property type="match status" value="2"/>
</dbReference>
<dbReference type="GO" id="GO:0016853">
    <property type="term" value="F:isomerase activity"/>
    <property type="evidence" value="ECO:0007669"/>
    <property type="project" value="UniProtKB-KW"/>
</dbReference>